<protein>
    <submittedName>
        <fullName evidence="2">Uncharacterized protein</fullName>
    </submittedName>
</protein>
<sequence>MDTACLRIKFTPLLQKLKNNSKCCLEIVPEVSCLQNLDKLTWKKETNFIEYTIPMTYKVILKKRQDVKDRVSNNSLVKTYHSCVDLLISSSKSTVNLGSGDVTRIISDTFIFNKTFEGGLATEDLIKALKEGRISPDLFRNHPIAHKSTNTFVVDEIREEKVNKVVDKAVEITKLKSKSTIFKIISIDEITNTEDLQEIFVENKTSSNALANISVGTNSTEKIGSGKKLSLCPICSISTQEPPVINKIVTSKAVTCRFYDSPKDSLRLGSTSSPSDLSHDNQTSNAVSRSNAFTTSNAVSTCNDLCIDVSRPKLSKRLRFKCRIPPEIRIAEYMQTVEKEILPLKLMLSDIICKCSALGITFNKKPSEQSLVDKFVSTCTVSEIPTSKEITKSNRVVYSFVFEG</sequence>
<organism evidence="2 3">
    <name type="scientific">Spodoptera exigua</name>
    <name type="common">Beet armyworm</name>
    <name type="synonym">Noctua fulgens</name>
    <dbReference type="NCBI Taxonomy" id="7107"/>
    <lineage>
        <taxon>Eukaryota</taxon>
        <taxon>Metazoa</taxon>
        <taxon>Ecdysozoa</taxon>
        <taxon>Arthropoda</taxon>
        <taxon>Hexapoda</taxon>
        <taxon>Insecta</taxon>
        <taxon>Pterygota</taxon>
        <taxon>Neoptera</taxon>
        <taxon>Endopterygota</taxon>
        <taxon>Lepidoptera</taxon>
        <taxon>Glossata</taxon>
        <taxon>Ditrysia</taxon>
        <taxon>Noctuoidea</taxon>
        <taxon>Noctuidae</taxon>
        <taxon>Amphipyrinae</taxon>
        <taxon>Spodoptera</taxon>
    </lineage>
</organism>
<evidence type="ECO:0000256" key="1">
    <source>
        <dbReference type="SAM" id="MobiDB-lite"/>
    </source>
</evidence>
<reference evidence="2" key="1">
    <citation type="journal article" date="2021" name="G3 (Bethesda)">
        <title>Genome and transcriptome analysis of the beet armyworm Spodoptera exigua reveals targets for pest control. .</title>
        <authorList>
            <person name="Simon S."/>
            <person name="Breeschoten T."/>
            <person name="Jansen H.J."/>
            <person name="Dirks R.P."/>
            <person name="Schranz M.E."/>
            <person name="Ros V.I.D."/>
        </authorList>
    </citation>
    <scope>NUCLEOTIDE SEQUENCE</scope>
    <source>
        <strain evidence="2">TB_SE_WUR_2020</strain>
    </source>
</reference>
<dbReference type="AlphaFoldDB" id="A0A922ME54"/>
<evidence type="ECO:0000313" key="3">
    <source>
        <dbReference type="Proteomes" id="UP000814243"/>
    </source>
</evidence>
<dbReference type="EMBL" id="JACEFF010000593">
    <property type="protein sequence ID" value="KAH9634740.1"/>
    <property type="molecule type" value="Genomic_DNA"/>
</dbReference>
<evidence type="ECO:0000313" key="2">
    <source>
        <dbReference type="EMBL" id="KAH9634740.1"/>
    </source>
</evidence>
<proteinExistence type="predicted"/>
<feature type="region of interest" description="Disordered" evidence="1">
    <location>
        <begin position="269"/>
        <end position="289"/>
    </location>
</feature>
<comment type="caution">
    <text evidence="2">The sequence shown here is derived from an EMBL/GenBank/DDBJ whole genome shotgun (WGS) entry which is preliminary data.</text>
</comment>
<dbReference type="Proteomes" id="UP000814243">
    <property type="component" value="Unassembled WGS sequence"/>
</dbReference>
<accession>A0A922ME54</accession>
<name>A0A922ME54_SPOEX</name>
<gene>
    <name evidence="2" type="ORF">HF086_017523</name>
</gene>